<evidence type="ECO:0000313" key="2">
    <source>
        <dbReference type="EMBL" id="TCT06061.1"/>
    </source>
</evidence>
<evidence type="ECO:0000256" key="1">
    <source>
        <dbReference type="ARBA" id="ARBA00022679"/>
    </source>
</evidence>
<dbReference type="AlphaFoldDB" id="A0A4R3LZ82"/>
<dbReference type="InterPro" id="IPR023606">
    <property type="entry name" value="CoA-Trfase_III_dom_1_sf"/>
</dbReference>
<evidence type="ECO:0000313" key="3">
    <source>
        <dbReference type="Proteomes" id="UP000294664"/>
    </source>
</evidence>
<sequence length="405" mass="42995">MQKPLEGIRVLELGNFIAAPFCGTMLADMGAEVIKIEPPSGDMARAMPPVISAQSATFVALNRNKRSLVLDLKKPEAAEIVRTLAATADVFLENYRPGVLDKLGLGAEAIRAVNPGIVYTSVSGYGQTGPFRRRAAVNLIVEAASGTLSVNGEDGEMPVRPGVQTADMFGAMFATYATLAGLIGKLRHKTGRTVDVSLVESSIAVAAWETAEYLAVGTVPGQMGHRHRLNAPYQLFETSDRRYVAIGTPNTQLFQKFMTAIGLADHVSDPRFATYASRKANEEALIGLVEPAMKRLPAAEIEAALVEMGVPCGLVNNFEEALTNPQSAAREVITSVTHPVLGEMRTVRNPILFDAGGPDIRSAAPLLGQHSQEILREIGLSDARIQELAQAGVTALAAAPVSTAA</sequence>
<protein>
    <submittedName>
        <fullName evidence="2">Formyl-CoA transferase</fullName>
    </submittedName>
</protein>
<dbReference type="InterPro" id="IPR044855">
    <property type="entry name" value="CoA-Trfase_III_dom3_sf"/>
</dbReference>
<accession>A0A4R3LZ82</accession>
<dbReference type="RefSeq" id="WP_165933668.1">
    <property type="nucleotide sequence ID" value="NZ_SMAI01000003.1"/>
</dbReference>
<dbReference type="PANTHER" id="PTHR48207:SF4">
    <property type="entry name" value="BLL6097 PROTEIN"/>
    <property type="match status" value="1"/>
</dbReference>
<dbReference type="EMBL" id="SMAI01000003">
    <property type="protein sequence ID" value="TCT06061.1"/>
    <property type="molecule type" value="Genomic_DNA"/>
</dbReference>
<organism evidence="2 3">
    <name type="scientific">Aquabacter spiritensis</name>
    <dbReference type="NCBI Taxonomy" id="933073"/>
    <lineage>
        <taxon>Bacteria</taxon>
        <taxon>Pseudomonadati</taxon>
        <taxon>Pseudomonadota</taxon>
        <taxon>Alphaproteobacteria</taxon>
        <taxon>Hyphomicrobiales</taxon>
        <taxon>Xanthobacteraceae</taxon>
        <taxon>Aquabacter</taxon>
    </lineage>
</organism>
<dbReference type="GO" id="GO:0008410">
    <property type="term" value="F:CoA-transferase activity"/>
    <property type="evidence" value="ECO:0007669"/>
    <property type="project" value="TreeGrafter"/>
</dbReference>
<gene>
    <name evidence="2" type="ORF">EDC64_103165</name>
</gene>
<dbReference type="PANTHER" id="PTHR48207">
    <property type="entry name" value="SUCCINATE--HYDROXYMETHYLGLUTARATE COA-TRANSFERASE"/>
    <property type="match status" value="1"/>
</dbReference>
<dbReference type="Proteomes" id="UP000294664">
    <property type="component" value="Unassembled WGS sequence"/>
</dbReference>
<dbReference type="Gene3D" id="3.30.1540.10">
    <property type="entry name" value="formyl-coa transferase, domain 3"/>
    <property type="match status" value="1"/>
</dbReference>
<dbReference type="Pfam" id="PF02515">
    <property type="entry name" value="CoA_transf_3"/>
    <property type="match status" value="1"/>
</dbReference>
<reference evidence="2 3" key="1">
    <citation type="submission" date="2019-03" db="EMBL/GenBank/DDBJ databases">
        <title>Genomic Encyclopedia of Type Strains, Phase IV (KMG-IV): sequencing the most valuable type-strain genomes for metagenomic binning, comparative biology and taxonomic classification.</title>
        <authorList>
            <person name="Goeker M."/>
        </authorList>
    </citation>
    <scope>NUCLEOTIDE SEQUENCE [LARGE SCALE GENOMIC DNA]</scope>
    <source>
        <strain evidence="2 3">DSM 9035</strain>
    </source>
</reference>
<keyword evidence="3" id="KW-1185">Reference proteome</keyword>
<dbReference type="InterPro" id="IPR003673">
    <property type="entry name" value="CoA-Trfase_fam_III"/>
</dbReference>
<dbReference type="SUPFAM" id="SSF89796">
    <property type="entry name" value="CoA-transferase family III (CaiB/BaiF)"/>
    <property type="match status" value="1"/>
</dbReference>
<comment type="caution">
    <text evidence="2">The sequence shown here is derived from an EMBL/GenBank/DDBJ whole genome shotgun (WGS) entry which is preliminary data.</text>
</comment>
<dbReference type="InterPro" id="IPR050483">
    <property type="entry name" value="CoA-transferase_III_domain"/>
</dbReference>
<proteinExistence type="predicted"/>
<dbReference type="Gene3D" id="3.40.50.10540">
    <property type="entry name" value="Crotonobetainyl-coa:carnitine coa-transferase, domain 1"/>
    <property type="match status" value="1"/>
</dbReference>
<keyword evidence="1 2" id="KW-0808">Transferase</keyword>
<name>A0A4R3LZ82_9HYPH</name>